<dbReference type="Pfam" id="PF03479">
    <property type="entry name" value="PCC"/>
    <property type="match status" value="1"/>
</dbReference>
<dbReference type="PANTHER" id="PTHR34988">
    <property type="entry name" value="PROTEIN, PUTATIVE-RELATED"/>
    <property type="match status" value="1"/>
</dbReference>
<keyword evidence="3" id="KW-1185">Reference proteome</keyword>
<dbReference type="SUPFAM" id="SSF117856">
    <property type="entry name" value="AF0104/ALDC/Ptd012-like"/>
    <property type="match status" value="1"/>
</dbReference>
<dbReference type="PROSITE" id="PS51742">
    <property type="entry name" value="PPC"/>
    <property type="match status" value="1"/>
</dbReference>
<dbReference type="Proteomes" id="UP001595721">
    <property type="component" value="Unassembled WGS sequence"/>
</dbReference>
<accession>A0ABV7QYL0</accession>
<organism evidence="2 3">
    <name type="scientific">Paracoccus mangrovi</name>
    <dbReference type="NCBI Taxonomy" id="1715645"/>
    <lineage>
        <taxon>Bacteria</taxon>
        <taxon>Pseudomonadati</taxon>
        <taxon>Pseudomonadota</taxon>
        <taxon>Alphaproteobacteria</taxon>
        <taxon>Rhodobacterales</taxon>
        <taxon>Paracoccaceae</taxon>
        <taxon>Paracoccus</taxon>
    </lineage>
</organism>
<keyword evidence="2" id="KW-0238">DNA-binding</keyword>
<name>A0ABV7QYL0_9RHOB</name>
<evidence type="ECO:0000313" key="2">
    <source>
        <dbReference type="EMBL" id="MFC3527214.1"/>
    </source>
</evidence>
<reference evidence="3" key="1">
    <citation type="journal article" date="2019" name="Int. J. Syst. Evol. Microbiol.">
        <title>The Global Catalogue of Microorganisms (GCM) 10K type strain sequencing project: providing services to taxonomists for standard genome sequencing and annotation.</title>
        <authorList>
            <consortium name="The Broad Institute Genomics Platform"/>
            <consortium name="The Broad Institute Genome Sequencing Center for Infectious Disease"/>
            <person name="Wu L."/>
            <person name="Ma J."/>
        </authorList>
    </citation>
    <scope>NUCLEOTIDE SEQUENCE [LARGE SCALE GENOMIC DNA]</scope>
    <source>
        <strain evidence="3">KCTC 42899</strain>
    </source>
</reference>
<protein>
    <submittedName>
        <fullName evidence="2">PPC domain-containing DNA-binding protein</fullName>
    </submittedName>
</protein>
<dbReference type="RefSeq" id="WP_377742622.1">
    <property type="nucleotide sequence ID" value="NZ_JBHRXJ010000002.1"/>
</dbReference>
<gene>
    <name evidence="2" type="ORF">ACFOMH_03440</name>
</gene>
<evidence type="ECO:0000313" key="3">
    <source>
        <dbReference type="Proteomes" id="UP001595721"/>
    </source>
</evidence>
<feature type="domain" description="PPC" evidence="1">
    <location>
        <begin position="7"/>
        <end position="138"/>
    </location>
</feature>
<dbReference type="GO" id="GO:0003677">
    <property type="term" value="F:DNA binding"/>
    <property type="evidence" value="ECO:0007669"/>
    <property type="project" value="UniProtKB-KW"/>
</dbReference>
<comment type="caution">
    <text evidence="2">The sequence shown here is derived from an EMBL/GenBank/DDBJ whole genome shotgun (WGS) entry which is preliminary data.</text>
</comment>
<dbReference type="EMBL" id="JBHRXJ010000002">
    <property type="protein sequence ID" value="MFC3527214.1"/>
    <property type="molecule type" value="Genomic_DNA"/>
</dbReference>
<dbReference type="PANTHER" id="PTHR34988:SF1">
    <property type="entry name" value="DNA-BINDING PROTEIN"/>
    <property type="match status" value="1"/>
</dbReference>
<evidence type="ECO:0000259" key="1">
    <source>
        <dbReference type="PROSITE" id="PS51742"/>
    </source>
</evidence>
<dbReference type="CDD" id="cd11378">
    <property type="entry name" value="DUF296"/>
    <property type="match status" value="1"/>
</dbReference>
<dbReference type="Gene3D" id="3.30.1330.80">
    <property type="entry name" value="Hypothetical protein, similar to alpha- acetolactate decarboxylase, domain 2"/>
    <property type="match status" value="1"/>
</dbReference>
<dbReference type="InterPro" id="IPR005175">
    <property type="entry name" value="PPC_dom"/>
</dbReference>
<sequence>MAGDIPLATPRMAAIRLGPGEDPFTALRDLQARTGARAMAMVTCVGSLTRAMIRHADQPETREYLGRYEITSLVGTIDPLSAHLHLGIADGEGRAFGGHLMAGSRVYTTAEIVVAILDGLAFSRAPCPRSGYDELVVRRDPDRS</sequence>
<proteinExistence type="predicted"/>